<dbReference type="AlphaFoldDB" id="A0A941FNZ6"/>
<evidence type="ECO:0000256" key="1">
    <source>
        <dbReference type="SAM" id="Phobius"/>
    </source>
</evidence>
<accession>A0A941FNZ6</accession>
<dbReference type="Proteomes" id="UP000680045">
    <property type="component" value="Unassembled WGS sequence"/>
</dbReference>
<name>A0A941FNZ6_9BACI</name>
<feature type="transmembrane region" description="Helical" evidence="1">
    <location>
        <begin position="38"/>
        <end position="56"/>
    </location>
</feature>
<proteinExistence type="predicted"/>
<organism evidence="2 3">
    <name type="scientific">Peribacillus frigoritolerans</name>
    <dbReference type="NCBI Taxonomy" id="450367"/>
    <lineage>
        <taxon>Bacteria</taxon>
        <taxon>Bacillati</taxon>
        <taxon>Bacillota</taxon>
        <taxon>Bacilli</taxon>
        <taxon>Bacillales</taxon>
        <taxon>Bacillaceae</taxon>
        <taxon>Peribacillus</taxon>
    </lineage>
</organism>
<reference evidence="2" key="1">
    <citation type="submission" date="2021-04" db="EMBL/GenBank/DDBJ databases">
        <title>Whole genome sequencing of Enterococci isolates from hospitalized patients.</title>
        <authorList>
            <person name="Ogoti B.M."/>
            <person name="Onyambu F.G."/>
        </authorList>
    </citation>
    <scope>NUCLEOTIDE SEQUENCE</scope>
    <source>
        <strain evidence="2">242</strain>
    </source>
</reference>
<gene>
    <name evidence="2" type="ORF">KEH51_00310</name>
</gene>
<evidence type="ECO:0000313" key="3">
    <source>
        <dbReference type="Proteomes" id="UP000680045"/>
    </source>
</evidence>
<sequence length="59" mass="6768">MVGQNSRFYFPLQLFLVLSFYLLPIAWEEDCSSIEIPAGIITAVIGVPYFYIYCAVKEK</sequence>
<keyword evidence="1" id="KW-0812">Transmembrane</keyword>
<comment type="caution">
    <text evidence="2">The sequence shown here is derived from an EMBL/GenBank/DDBJ whole genome shotgun (WGS) entry which is preliminary data.</text>
</comment>
<dbReference type="EMBL" id="JAGTPW010000001">
    <property type="protein sequence ID" value="MBR8643777.1"/>
    <property type="molecule type" value="Genomic_DNA"/>
</dbReference>
<protein>
    <submittedName>
        <fullName evidence="2">Uncharacterized protein</fullName>
    </submittedName>
</protein>
<keyword evidence="1" id="KW-0472">Membrane</keyword>
<keyword evidence="1" id="KW-1133">Transmembrane helix</keyword>
<evidence type="ECO:0000313" key="2">
    <source>
        <dbReference type="EMBL" id="MBR8643777.1"/>
    </source>
</evidence>